<feature type="transmembrane region" description="Helical" evidence="7">
    <location>
        <begin position="210"/>
        <end position="230"/>
    </location>
</feature>
<feature type="transmembrane region" description="Helical" evidence="7">
    <location>
        <begin position="458"/>
        <end position="478"/>
    </location>
</feature>
<feature type="transmembrane region" description="Helical" evidence="7">
    <location>
        <begin position="61"/>
        <end position="82"/>
    </location>
</feature>
<dbReference type="InterPro" id="IPR004638">
    <property type="entry name" value="EmrB-like"/>
</dbReference>
<dbReference type="PROSITE" id="PS50850">
    <property type="entry name" value="MFS"/>
    <property type="match status" value="1"/>
</dbReference>
<evidence type="ECO:0000256" key="2">
    <source>
        <dbReference type="ARBA" id="ARBA00022448"/>
    </source>
</evidence>
<dbReference type="EMBL" id="BJYM01000018">
    <property type="protein sequence ID" value="GEN89050.1"/>
    <property type="molecule type" value="Genomic_DNA"/>
</dbReference>
<dbReference type="GO" id="GO:0005886">
    <property type="term" value="C:plasma membrane"/>
    <property type="evidence" value="ECO:0007669"/>
    <property type="project" value="UniProtKB-SubCell"/>
</dbReference>
<gene>
    <name evidence="9" type="ORF">OSO01_37890</name>
</gene>
<dbReference type="AlphaFoldDB" id="A0A511ZNL9"/>
<feature type="transmembrane region" description="Helical" evidence="7">
    <location>
        <begin position="408"/>
        <end position="428"/>
    </location>
</feature>
<feature type="transmembrane region" description="Helical" evidence="7">
    <location>
        <begin position="118"/>
        <end position="138"/>
    </location>
</feature>
<dbReference type="Proteomes" id="UP000321558">
    <property type="component" value="Unassembled WGS sequence"/>
</dbReference>
<dbReference type="InterPro" id="IPR036259">
    <property type="entry name" value="MFS_trans_sf"/>
</dbReference>
<feature type="transmembrane region" description="Helical" evidence="7">
    <location>
        <begin position="368"/>
        <end position="387"/>
    </location>
</feature>
<evidence type="ECO:0000256" key="5">
    <source>
        <dbReference type="ARBA" id="ARBA00022989"/>
    </source>
</evidence>
<dbReference type="OrthoDB" id="9816041at2"/>
<dbReference type="NCBIfam" id="TIGR00711">
    <property type="entry name" value="efflux_EmrB"/>
    <property type="match status" value="1"/>
</dbReference>
<dbReference type="CDD" id="cd17503">
    <property type="entry name" value="MFS_LmrB_MDR_like"/>
    <property type="match status" value="1"/>
</dbReference>
<feature type="transmembrane region" description="Helical" evidence="7">
    <location>
        <begin position="282"/>
        <end position="303"/>
    </location>
</feature>
<dbReference type="PRINTS" id="PR01036">
    <property type="entry name" value="TCRTETB"/>
</dbReference>
<keyword evidence="3" id="KW-1003">Cell membrane</keyword>
<evidence type="ECO:0000256" key="1">
    <source>
        <dbReference type="ARBA" id="ARBA00004651"/>
    </source>
</evidence>
<keyword evidence="10" id="KW-1185">Reference proteome</keyword>
<name>A0A511ZNL9_9BACI</name>
<dbReference type="SUPFAM" id="SSF103473">
    <property type="entry name" value="MFS general substrate transporter"/>
    <property type="match status" value="1"/>
</dbReference>
<organism evidence="9 10">
    <name type="scientific">Oceanobacillus sojae</name>
    <dbReference type="NCBI Taxonomy" id="582851"/>
    <lineage>
        <taxon>Bacteria</taxon>
        <taxon>Bacillati</taxon>
        <taxon>Bacillota</taxon>
        <taxon>Bacilli</taxon>
        <taxon>Bacillales</taxon>
        <taxon>Bacillaceae</taxon>
        <taxon>Oceanobacillus</taxon>
    </lineage>
</organism>
<evidence type="ECO:0000256" key="4">
    <source>
        <dbReference type="ARBA" id="ARBA00022692"/>
    </source>
</evidence>
<reference evidence="9 10" key="1">
    <citation type="submission" date="2019-07" db="EMBL/GenBank/DDBJ databases">
        <title>Whole genome shotgun sequence of Oceanobacillus sojae NBRC 105379.</title>
        <authorList>
            <person name="Hosoyama A."/>
            <person name="Uohara A."/>
            <person name="Ohji S."/>
            <person name="Ichikawa N."/>
        </authorList>
    </citation>
    <scope>NUCLEOTIDE SEQUENCE [LARGE SCALE GENOMIC DNA]</scope>
    <source>
        <strain evidence="9 10">NBRC 105379</strain>
    </source>
</reference>
<evidence type="ECO:0000256" key="7">
    <source>
        <dbReference type="SAM" id="Phobius"/>
    </source>
</evidence>
<keyword evidence="6 7" id="KW-0472">Membrane</keyword>
<evidence type="ECO:0000259" key="8">
    <source>
        <dbReference type="PROSITE" id="PS50850"/>
    </source>
</evidence>
<feature type="transmembrane region" description="Helical" evidence="7">
    <location>
        <begin position="242"/>
        <end position="261"/>
    </location>
</feature>
<comment type="caution">
    <text evidence="9">The sequence shown here is derived from an EMBL/GenBank/DDBJ whole genome shotgun (WGS) entry which is preliminary data.</text>
</comment>
<evidence type="ECO:0000313" key="9">
    <source>
        <dbReference type="EMBL" id="GEN89050.1"/>
    </source>
</evidence>
<feature type="transmembrane region" description="Helical" evidence="7">
    <location>
        <begin position="150"/>
        <end position="169"/>
    </location>
</feature>
<proteinExistence type="predicted"/>
<evidence type="ECO:0000256" key="6">
    <source>
        <dbReference type="ARBA" id="ARBA00023136"/>
    </source>
</evidence>
<feature type="domain" description="Major facilitator superfamily (MFS) profile" evidence="8">
    <location>
        <begin position="23"/>
        <end position="482"/>
    </location>
</feature>
<evidence type="ECO:0000256" key="3">
    <source>
        <dbReference type="ARBA" id="ARBA00022475"/>
    </source>
</evidence>
<dbReference type="GO" id="GO:0022857">
    <property type="term" value="F:transmembrane transporter activity"/>
    <property type="evidence" value="ECO:0007669"/>
    <property type="project" value="InterPro"/>
</dbReference>
<dbReference type="RefSeq" id="WP_147211959.1">
    <property type="nucleotide sequence ID" value="NZ_BJYM01000018.1"/>
</dbReference>
<keyword evidence="2" id="KW-0813">Transport</keyword>
<feature type="transmembrane region" description="Helical" evidence="7">
    <location>
        <begin position="89"/>
        <end position="112"/>
    </location>
</feature>
<dbReference type="InterPro" id="IPR011701">
    <property type="entry name" value="MFS"/>
</dbReference>
<dbReference type="Gene3D" id="1.20.1720.10">
    <property type="entry name" value="Multidrug resistance protein D"/>
    <property type="match status" value="1"/>
</dbReference>
<evidence type="ECO:0000313" key="10">
    <source>
        <dbReference type="Proteomes" id="UP000321558"/>
    </source>
</evidence>
<dbReference type="Pfam" id="PF07690">
    <property type="entry name" value="MFS_1"/>
    <property type="match status" value="1"/>
</dbReference>
<protein>
    <submittedName>
        <fullName evidence="9">Multidrug MFS transporter</fullName>
    </submittedName>
</protein>
<dbReference type="Gene3D" id="1.20.1250.20">
    <property type="entry name" value="MFS general substrate transporter like domains"/>
    <property type="match status" value="1"/>
</dbReference>
<feature type="transmembrane region" description="Helical" evidence="7">
    <location>
        <begin position="175"/>
        <end position="198"/>
    </location>
</feature>
<dbReference type="InterPro" id="IPR020846">
    <property type="entry name" value="MFS_dom"/>
</dbReference>
<keyword evidence="4 7" id="KW-0812">Transmembrane</keyword>
<keyword evidence="5 7" id="KW-1133">Transmembrane helix</keyword>
<feature type="transmembrane region" description="Helical" evidence="7">
    <location>
        <begin position="309"/>
        <end position="331"/>
    </location>
</feature>
<dbReference type="PANTHER" id="PTHR42718:SF43">
    <property type="entry name" value="LINCOMYCIN RESISTANCE PROTEIN LMRB"/>
    <property type="match status" value="1"/>
</dbReference>
<accession>A0A511ZNL9</accession>
<dbReference type="PANTHER" id="PTHR42718">
    <property type="entry name" value="MAJOR FACILITATOR SUPERFAMILY MULTIDRUG TRANSPORTER MFSC"/>
    <property type="match status" value="1"/>
</dbReference>
<sequence length="496" mass="54315">MTEQNSTKYEYLAEDPNFKVMPIMLSLIIGAFFAILNETLLNIALTTLMGEFNVTLPTVQWMATGFMLVMGVVIPASAVLLQWFTTRQLFLGTMIIFTIGTIICAAAPTFSILLVGRFIQAAGTGLLMPVIFNVFLLIFPPHKRGKIMGIVGLVIMFAPAIGPTLSGIIVEYLGWRFLFICVIPFALFSIAFAYKYLINVSEITKPKVDVLSLVYSTIGFGSLVYGFSSVGEEEAGFLSPDVYSFIIIGAAAIILFSVRQFKLDDPVLDLRVFKYPMYTHGVLMFLIIMMTMFSSEIILPVFMQGPLALSAATAGLLLLPGSILNGVMSPVMGHLFDKFGPRVLMIPASLVLSGTMFMMSRLDADTQPWMIIVGYILLMLAASAIIMPAETNGLNQLPKRLYPHGTSVMTTLQPVAGAMGVSVFISILNARQQHYLNQSATPENPGTINEAMIAGVELVYFIAFAISVIAVILGFLVYRAMPKDQEEEAQMETEDI</sequence>
<feature type="transmembrane region" description="Helical" evidence="7">
    <location>
        <begin position="20"/>
        <end position="41"/>
    </location>
</feature>
<comment type="subcellular location">
    <subcellularLocation>
        <location evidence="1">Cell membrane</location>
        <topology evidence="1">Multi-pass membrane protein</topology>
    </subcellularLocation>
</comment>